<dbReference type="PANTHER" id="PTHR43685">
    <property type="entry name" value="GLYCOSYLTRANSFERASE"/>
    <property type="match status" value="1"/>
</dbReference>
<feature type="transmembrane region" description="Helical" evidence="2">
    <location>
        <begin position="243"/>
        <end position="262"/>
    </location>
</feature>
<feature type="transmembrane region" description="Helical" evidence="2">
    <location>
        <begin position="641"/>
        <end position="663"/>
    </location>
</feature>
<dbReference type="Gene3D" id="3.90.550.10">
    <property type="entry name" value="Spore Coat Polysaccharide Biosynthesis Protein SpsA, Chain A"/>
    <property type="match status" value="1"/>
</dbReference>
<dbReference type="RefSeq" id="WP_141380227.1">
    <property type="nucleotide sequence ID" value="NZ_BJNA01000017.1"/>
</dbReference>
<gene>
    <name evidence="3" type="ORF">FHX68_1690</name>
</gene>
<evidence type="ECO:0000313" key="4">
    <source>
        <dbReference type="Proteomes" id="UP000319804"/>
    </source>
</evidence>
<comment type="caution">
    <text evidence="3">The sequence shown here is derived from an EMBL/GenBank/DDBJ whole genome shotgun (WGS) entry which is preliminary data.</text>
</comment>
<feature type="transmembrane region" description="Helical" evidence="2">
    <location>
        <begin position="546"/>
        <end position="565"/>
    </location>
</feature>
<dbReference type="InterPro" id="IPR050834">
    <property type="entry name" value="Glycosyltransf_2"/>
</dbReference>
<organism evidence="3 4">
    <name type="scientific">Microbacterium lacticum</name>
    <dbReference type="NCBI Taxonomy" id="33885"/>
    <lineage>
        <taxon>Bacteria</taxon>
        <taxon>Bacillati</taxon>
        <taxon>Actinomycetota</taxon>
        <taxon>Actinomycetes</taxon>
        <taxon>Micrococcales</taxon>
        <taxon>Microbacteriaceae</taxon>
        <taxon>Microbacterium</taxon>
    </lineage>
</organism>
<keyword evidence="2" id="KW-1133">Transmembrane helix</keyword>
<proteinExistence type="predicted"/>
<dbReference type="SUPFAM" id="SSF53448">
    <property type="entry name" value="Nucleotide-diphospho-sugar transferases"/>
    <property type="match status" value="1"/>
</dbReference>
<feature type="transmembrane region" description="Helical" evidence="2">
    <location>
        <begin position="887"/>
        <end position="909"/>
    </location>
</feature>
<dbReference type="EMBL" id="VFPS01000002">
    <property type="protein sequence ID" value="TQM98968.1"/>
    <property type="molecule type" value="Genomic_DNA"/>
</dbReference>
<feature type="region of interest" description="Disordered" evidence="1">
    <location>
        <begin position="927"/>
        <end position="982"/>
    </location>
</feature>
<dbReference type="GO" id="GO:0016740">
    <property type="term" value="F:transferase activity"/>
    <property type="evidence" value="ECO:0007669"/>
    <property type="project" value="UniProtKB-KW"/>
</dbReference>
<feature type="transmembrane region" description="Helical" evidence="2">
    <location>
        <begin position="501"/>
        <end position="534"/>
    </location>
</feature>
<evidence type="ECO:0000256" key="1">
    <source>
        <dbReference type="SAM" id="MobiDB-lite"/>
    </source>
</evidence>
<dbReference type="OrthoDB" id="3734530at2"/>
<keyword evidence="3" id="KW-0808">Transferase</keyword>
<reference evidence="3 4" key="1">
    <citation type="submission" date="2019-06" db="EMBL/GenBank/DDBJ databases">
        <title>Sequencing the genomes of 1000 actinobacteria strains.</title>
        <authorList>
            <person name="Klenk H.-P."/>
        </authorList>
    </citation>
    <scope>NUCLEOTIDE SEQUENCE [LARGE SCALE GENOMIC DNA]</scope>
    <source>
        <strain evidence="3 4">DSM 20427</strain>
    </source>
</reference>
<feature type="transmembrane region" description="Helical" evidence="2">
    <location>
        <begin position="669"/>
        <end position="693"/>
    </location>
</feature>
<sequence length="982" mass="101030">MPARVHALLVVRPDGRVAADIHLERTLTALRAQSRPVDALTIVLCDADASVQAVAAASHAEAVISADRRTSFADALTLGSHRLDGDAVWVLSHDTIPDPDALARLAGALETAPSVAFAAPKLVRADEKDRIVSLGVSVTRYGRTVGLADGEHDQGQHDAGEDVLGTDVRGILVRADAWRRLGGIDRALAGADEGLDLGIRARLRGGRVALAPTAIVAIAGSGPSPVRAACAERTAQLHRRLSYAPAAVVPLHWLSLLPLAVLRSLGAILGKRPARTLSEWGAAVTAAVRPGAVARTRRGIRQERAASWAQLAPLRVTGTELRHRLDDDVPAGTGRGDLHFFSGGGAWVVLAALVVSVIAFLSLLAWPVLGGGALAPMRATLGGLWADASYGLRPLGWDSSGPADPWSAVIALLGSLWPAAPSRTIVVLWVLALPLAALGGWFAATRFTDRALLRAVAAVAWALAPSLLDALISGRPTVVIAHLLLPWLVWTGAVAQRSWSAAGVASIVAVGVVACAPSVGPALAIVWIIGIVLTAALRRGRGIARIIWLAVPTAVVFAPLLWHRVRTGDLWSLLADPGVPLADSGGTDLGRRLALGLGFPGGDGWAALSGLPVSTWSLLLVAPLFVLALAAPVIGRTLPAVVLAIAALAGLGTALAAIGIAVASDAQQIVTLWPGAALSLYWLAVVCAAVLALDALPARPPLRTVLGTLVMVALAVSAVPALTAPLRGTAAITESTSSTLPAYVEAEGRGGLSTATFVLTPTPDGAVVTDVVWGETASLGGQSTLRSARLSADPGDELTARYAAQLIADPEGPVVGDLAAHGVAYVLLGGADVGTDAGVDAATGMSRQAETSLDQRDDLEIVGDTAKGKLWRITADVTARSADDDGAAWRVGLLQAGIVIVALLLALPTRRSLAEARRRPRIVGLSRRAPRARMRAASSVAPATATGTPVEPEHVASDPLGPESLASDPVESAPTDREGDES</sequence>
<keyword evidence="4" id="KW-1185">Reference proteome</keyword>
<feature type="transmembrane region" description="Helical" evidence="2">
    <location>
        <begin position="345"/>
        <end position="369"/>
    </location>
</feature>
<keyword evidence="2" id="KW-0472">Membrane</keyword>
<feature type="transmembrane region" description="Helical" evidence="2">
    <location>
        <begin position="451"/>
        <end position="471"/>
    </location>
</feature>
<dbReference type="Proteomes" id="UP000319804">
    <property type="component" value="Unassembled WGS sequence"/>
</dbReference>
<feature type="transmembrane region" description="Helical" evidence="2">
    <location>
        <begin position="426"/>
        <end position="445"/>
    </location>
</feature>
<feature type="transmembrane region" description="Helical" evidence="2">
    <location>
        <begin position="705"/>
        <end position="726"/>
    </location>
</feature>
<dbReference type="Pfam" id="PF13641">
    <property type="entry name" value="Glyco_tranf_2_3"/>
    <property type="match status" value="1"/>
</dbReference>
<accession>A0A4Y3ULK5</accession>
<feature type="transmembrane region" description="Helical" evidence="2">
    <location>
        <begin position="613"/>
        <end position="634"/>
    </location>
</feature>
<keyword evidence="2" id="KW-0812">Transmembrane</keyword>
<evidence type="ECO:0000256" key="2">
    <source>
        <dbReference type="SAM" id="Phobius"/>
    </source>
</evidence>
<dbReference type="PANTHER" id="PTHR43685:SF3">
    <property type="entry name" value="SLR2126 PROTEIN"/>
    <property type="match status" value="1"/>
</dbReference>
<protein>
    <submittedName>
        <fullName evidence="3">GT2 family glycosyltransferase</fullName>
    </submittedName>
</protein>
<name>A0A4Y3ULK5_9MICO</name>
<evidence type="ECO:0000313" key="3">
    <source>
        <dbReference type="EMBL" id="TQM98968.1"/>
    </source>
</evidence>
<dbReference type="InterPro" id="IPR029044">
    <property type="entry name" value="Nucleotide-diphossugar_trans"/>
</dbReference>
<dbReference type="AlphaFoldDB" id="A0A4Y3ULK5"/>